<dbReference type="EMBL" id="JAZHXI010000022">
    <property type="protein sequence ID" value="KAL2060493.1"/>
    <property type="molecule type" value="Genomic_DNA"/>
</dbReference>
<name>A0ABR4BS58_9HELO</name>
<dbReference type="PANTHER" id="PTHR11941">
    <property type="entry name" value="ENOYL-COA HYDRATASE-RELATED"/>
    <property type="match status" value="1"/>
</dbReference>
<gene>
    <name evidence="3" type="ORF">VTL71DRAFT_9524</name>
</gene>
<comment type="similarity">
    <text evidence="1 2">Belongs to the enoyl-CoA hydratase/isomerase family.</text>
</comment>
<evidence type="ECO:0000256" key="2">
    <source>
        <dbReference type="RuleBase" id="RU003707"/>
    </source>
</evidence>
<dbReference type="PROSITE" id="PS00166">
    <property type="entry name" value="ENOYL_COA_HYDRATASE"/>
    <property type="match status" value="1"/>
</dbReference>
<dbReference type="Pfam" id="PF00378">
    <property type="entry name" value="ECH_1"/>
    <property type="match status" value="1"/>
</dbReference>
<reference evidence="3 4" key="1">
    <citation type="journal article" date="2024" name="Commun. Biol.">
        <title>Comparative genomic analysis of thermophilic fungi reveals convergent evolutionary adaptations and gene losses.</title>
        <authorList>
            <person name="Steindorff A.S."/>
            <person name="Aguilar-Pontes M.V."/>
            <person name="Robinson A.J."/>
            <person name="Andreopoulos B."/>
            <person name="LaButti K."/>
            <person name="Kuo A."/>
            <person name="Mondo S."/>
            <person name="Riley R."/>
            <person name="Otillar R."/>
            <person name="Haridas S."/>
            <person name="Lipzen A."/>
            <person name="Grimwood J."/>
            <person name="Schmutz J."/>
            <person name="Clum A."/>
            <person name="Reid I.D."/>
            <person name="Moisan M.C."/>
            <person name="Butler G."/>
            <person name="Nguyen T.T.M."/>
            <person name="Dewar K."/>
            <person name="Conant G."/>
            <person name="Drula E."/>
            <person name="Henrissat B."/>
            <person name="Hansel C."/>
            <person name="Singer S."/>
            <person name="Hutchinson M.I."/>
            <person name="de Vries R.P."/>
            <person name="Natvig D.O."/>
            <person name="Powell A.J."/>
            <person name="Tsang A."/>
            <person name="Grigoriev I.V."/>
        </authorList>
    </citation>
    <scope>NUCLEOTIDE SEQUENCE [LARGE SCALE GENOMIC DNA]</scope>
    <source>
        <strain evidence="3 4">CBS 494.80</strain>
    </source>
</reference>
<evidence type="ECO:0000313" key="4">
    <source>
        <dbReference type="Proteomes" id="UP001595075"/>
    </source>
</evidence>
<comment type="caution">
    <text evidence="3">The sequence shown here is derived from an EMBL/GenBank/DDBJ whole genome shotgun (WGS) entry which is preliminary data.</text>
</comment>
<dbReference type="CDD" id="cd06558">
    <property type="entry name" value="crotonase-like"/>
    <property type="match status" value="1"/>
</dbReference>
<dbReference type="PANTHER" id="PTHR11941:SF54">
    <property type="entry name" value="ENOYL-COA HYDRATASE, MITOCHONDRIAL"/>
    <property type="match status" value="1"/>
</dbReference>
<keyword evidence="4" id="KW-1185">Reference proteome</keyword>
<dbReference type="InterPro" id="IPR018376">
    <property type="entry name" value="Enoyl-CoA_hyd/isom_CS"/>
</dbReference>
<dbReference type="Gene3D" id="3.90.226.10">
    <property type="entry name" value="2-enoyl-CoA Hydratase, Chain A, domain 1"/>
    <property type="match status" value="1"/>
</dbReference>
<organism evidence="3 4">
    <name type="scientific">Oculimacula yallundae</name>
    <dbReference type="NCBI Taxonomy" id="86028"/>
    <lineage>
        <taxon>Eukaryota</taxon>
        <taxon>Fungi</taxon>
        <taxon>Dikarya</taxon>
        <taxon>Ascomycota</taxon>
        <taxon>Pezizomycotina</taxon>
        <taxon>Leotiomycetes</taxon>
        <taxon>Helotiales</taxon>
        <taxon>Ploettnerulaceae</taxon>
        <taxon>Oculimacula</taxon>
    </lineage>
</organism>
<evidence type="ECO:0000256" key="1">
    <source>
        <dbReference type="ARBA" id="ARBA00005254"/>
    </source>
</evidence>
<dbReference type="SUPFAM" id="SSF52096">
    <property type="entry name" value="ClpP/crotonase"/>
    <property type="match status" value="1"/>
</dbReference>
<accession>A0ABR4BS58</accession>
<proteinExistence type="inferred from homology"/>
<evidence type="ECO:0000313" key="3">
    <source>
        <dbReference type="EMBL" id="KAL2060493.1"/>
    </source>
</evidence>
<sequence>MESSTEAAILVTEPKRRVALVTLNRPHSLNALSSDLLNQLKTALEALDASSSISVIILVGSHKAFAAGLDISEMMSLIKSKEKAPSLGGFVNDIKTPLIAAVSGYAIGGGLELAMMCDILYCTDTAKLGLPEITLSSTPGGGGSQRLSRAIGKSRTMELMLTGKTFSGKEAFAWGLAARTFPDYESLMNEALKTAETIGTYHKESIYAMKDLVNKSQEVGLSEGISYEQSLFQKLLGNEEQKKRIGDFLARPKNNRQ</sequence>
<dbReference type="Proteomes" id="UP001595075">
    <property type="component" value="Unassembled WGS sequence"/>
</dbReference>
<evidence type="ECO:0008006" key="5">
    <source>
        <dbReference type="Google" id="ProtNLM"/>
    </source>
</evidence>
<dbReference type="InterPro" id="IPR029045">
    <property type="entry name" value="ClpP/crotonase-like_dom_sf"/>
</dbReference>
<protein>
    <recommendedName>
        <fullName evidence="5">Enoyl-CoA hydratase</fullName>
    </recommendedName>
</protein>
<dbReference type="InterPro" id="IPR001753">
    <property type="entry name" value="Enoyl-CoA_hydra/iso"/>
</dbReference>